<sequence length="90" mass="9851">MGFPKEIDSSQSSNEHSNIETSTHESGYVLQRGTWGPAPNDLNIETITNEAIKNPYIRDAIAIDIGTSKCKIAICKDNYIQIVEHGVSSS</sequence>
<protein>
    <submittedName>
        <fullName evidence="2">Uncharacterized protein</fullName>
    </submittedName>
</protein>
<dbReference type="Proteomes" id="UP000218231">
    <property type="component" value="Unassembled WGS sequence"/>
</dbReference>
<keyword evidence="3" id="KW-1185">Reference proteome</keyword>
<dbReference type="AlphaFoldDB" id="A0A2A2LRE1"/>
<name>A0A2A2LRE1_9BILA</name>
<gene>
    <name evidence="2" type="ORF">WR25_11800</name>
</gene>
<feature type="region of interest" description="Disordered" evidence="1">
    <location>
        <begin position="1"/>
        <end position="32"/>
    </location>
</feature>
<evidence type="ECO:0000313" key="2">
    <source>
        <dbReference type="EMBL" id="PAV88730.1"/>
    </source>
</evidence>
<organism evidence="2 3">
    <name type="scientific">Diploscapter pachys</name>
    <dbReference type="NCBI Taxonomy" id="2018661"/>
    <lineage>
        <taxon>Eukaryota</taxon>
        <taxon>Metazoa</taxon>
        <taxon>Ecdysozoa</taxon>
        <taxon>Nematoda</taxon>
        <taxon>Chromadorea</taxon>
        <taxon>Rhabditida</taxon>
        <taxon>Rhabditina</taxon>
        <taxon>Rhabditomorpha</taxon>
        <taxon>Rhabditoidea</taxon>
        <taxon>Rhabditidae</taxon>
        <taxon>Diploscapter</taxon>
    </lineage>
</organism>
<reference evidence="2 3" key="1">
    <citation type="journal article" date="2017" name="Curr. Biol.">
        <title>Genome architecture and evolution of a unichromosomal asexual nematode.</title>
        <authorList>
            <person name="Fradin H."/>
            <person name="Zegar C."/>
            <person name="Gutwein M."/>
            <person name="Lucas J."/>
            <person name="Kovtun M."/>
            <person name="Corcoran D."/>
            <person name="Baugh L.R."/>
            <person name="Kiontke K."/>
            <person name="Gunsalus K."/>
            <person name="Fitch D.H."/>
            <person name="Piano F."/>
        </authorList>
    </citation>
    <scope>NUCLEOTIDE SEQUENCE [LARGE SCALE GENOMIC DNA]</scope>
    <source>
        <strain evidence="2">PF1309</strain>
    </source>
</reference>
<dbReference type="EMBL" id="LIAE01006499">
    <property type="protein sequence ID" value="PAV88730.1"/>
    <property type="molecule type" value="Genomic_DNA"/>
</dbReference>
<comment type="caution">
    <text evidence="2">The sequence shown here is derived from an EMBL/GenBank/DDBJ whole genome shotgun (WGS) entry which is preliminary data.</text>
</comment>
<accession>A0A2A2LRE1</accession>
<evidence type="ECO:0000313" key="3">
    <source>
        <dbReference type="Proteomes" id="UP000218231"/>
    </source>
</evidence>
<evidence type="ECO:0000256" key="1">
    <source>
        <dbReference type="SAM" id="MobiDB-lite"/>
    </source>
</evidence>
<feature type="compositionally biased region" description="Polar residues" evidence="1">
    <location>
        <begin position="9"/>
        <end position="25"/>
    </location>
</feature>
<proteinExistence type="predicted"/>